<dbReference type="GO" id="GO:0031966">
    <property type="term" value="C:mitochondrial membrane"/>
    <property type="evidence" value="ECO:0007669"/>
    <property type="project" value="UniProtKB-SubCell"/>
</dbReference>
<sequence>MAAPSPVSSEAPFNPSQTPVTEGFSPTVHSNPETFKDKFIRKTRENPMVPIGCLGTAAALSYGLYCFHRGQSHRSQIMMRTRIAAQGFTIAALLLGLAVSAMKSRA</sequence>
<reference evidence="8" key="2">
    <citation type="submission" date="2011-08" db="EMBL/GenBank/DDBJ databases">
        <title>The genomic sequence of the Chinese hamster ovary CHO-K1 cell line.</title>
        <authorList>
            <person name="Xu X."/>
            <person name="Nagarajan H."/>
            <person name="Lewis N.E."/>
            <person name="Pan S."/>
            <person name="Cai Z."/>
            <person name="Liu X."/>
            <person name="Chen W."/>
            <person name="Xie M."/>
            <person name="Wang W."/>
            <person name="Hammond S."/>
            <person name="Andersen M.R."/>
            <person name="Neff N."/>
            <person name="Passarelli B."/>
            <person name="Koh W."/>
            <person name="Fan C.H."/>
            <person name="Wang J."/>
            <person name="Gui Y."/>
            <person name="Lee K.H."/>
            <person name="Betenbaugh M.J."/>
            <person name="Quake S.R."/>
            <person name="Famili I."/>
            <person name="Palsson B.O."/>
            <person name="Wang J."/>
        </authorList>
    </citation>
    <scope>NUCLEOTIDE SEQUENCE</scope>
</reference>
<dbReference type="InterPro" id="IPR050355">
    <property type="entry name" value="RCF1"/>
</dbReference>
<keyword evidence="2 6" id="KW-0812">Transmembrane</keyword>
<dbReference type="KEGG" id="cge:100750940"/>
<evidence type="ECO:0000313" key="8">
    <source>
        <dbReference type="EMBL" id="EGV96500.1"/>
    </source>
</evidence>
<dbReference type="PANTHER" id="PTHR12297">
    <property type="entry name" value="HYPOXIA-INDUCBILE GENE 1 HIG1 -RELATED"/>
    <property type="match status" value="1"/>
</dbReference>
<evidence type="ECO:0000313" key="11">
    <source>
        <dbReference type="Proteomes" id="UP000001075"/>
    </source>
</evidence>
<dbReference type="EMBL" id="JH000102">
    <property type="protein sequence ID" value="EGV96500.1"/>
    <property type="molecule type" value="Genomic_DNA"/>
</dbReference>
<evidence type="ECO:0000256" key="4">
    <source>
        <dbReference type="ARBA" id="ARBA00023136"/>
    </source>
</evidence>
<organism evidence="8 11">
    <name type="scientific">Cricetulus griseus</name>
    <name type="common">Chinese hamster</name>
    <name type="synonym">Cricetulus barabensis griseus</name>
    <dbReference type="NCBI Taxonomy" id="10029"/>
    <lineage>
        <taxon>Eukaryota</taxon>
        <taxon>Metazoa</taxon>
        <taxon>Chordata</taxon>
        <taxon>Craniata</taxon>
        <taxon>Vertebrata</taxon>
        <taxon>Euteleostomi</taxon>
        <taxon>Mammalia</taxon>
        <taxon>Eutheria</taxon>
        <taxon>Euarchontoglires</taxon>
        <taxon>Glires</taxon>
        <taxon>Rodentia</taxon>
        <taxon>Myomorpha</taxon>
        <taxon>Muroidea</taxon>
        <taxon>Cricetidae</taxon>
        <taxon>Cricetinae</taxon>
        <taxon>Cricetulus</taxon>
    </lineage>
</organism>
<reference evidence="13" key="6">
    <citation type="journal article" date="2020" name="Biotechnol. Bioeng.">
        <title>Chromosome-scale scaffolds for the Chinese hamster reference genome assembly to facilitate the study of the CHO epigenome.</title>
        <authorList>
            <person name="Hilliard W."/>
            <person name="MacDonald M."/>
            <person name="Lee K.H."/>
        </authorList>
    </citation>
    <scope>NUCLEOTIDE SEQUENCE [LARGE SCALE GENOMIC DNA]</scope>
    <source>
        <strain evidence="13">17A/GY</strain>
    </source>
</reference>
<evidence type="ECO:0000256" key="5">
    <source>
        <dbReference type="SAM" id="MobiDB-lite"/>
    </source>
</evidence>
<evidence type="ECO:0000259" key="7">
    <source>
        <dbReference type="PROSITE" id="PS51503"/>
    </source>
</evidence>
<evidence type="ECO:0000256" key="2">
    <source>
        <dbReference type="ARBA" id="ARBA00022692"/>
    </source>
</evidence>
<dbReference type="GO" id="GO:0097250">
    <property type="term" value="P:mitochondrial respirasome assembly"/>
    <property type="evidence" value="ECO:0007669"/>
    <property type="project" value="Ensembl"/>
</dbReference>
<reference evidence="10" key="8">
    <citation type="submission" date="2025-05" db="UniProtKB">
        <authorList>
            <consortium name="Ensembl"/>
        </authorList>
    </citation>
    <scope>IDENTIFICATION</scope>
</reference>
<dbReference type="PaxDb" id="10029-XP_007613630.1"/>
<dbReference type="Proteomes" id="UP000694386">
    <property type="component" value="Unplaced"/>
</dbReference>
<dbReference type="InterPro" id="IPR007667">
    <property type="entry name" value="Hypoxia_induced_domain"/>
</dbReference>
<dbReference type="AlphaFoldDB" id="G3H195"/>
<dbReference type="GeneID" id="100750940"/>
<dbReference type="PROSITE" id="PS51503">
    <property type="entry name" value="HIG1"/>
    <property type="match status" value="1"/>
</dbReference>
<name>G3H195_CRIGR</name>
<reference evidence="12" key="3">
    <citation type="journal article" date="2013" name="Nat. Biotechnol.">
        <title>Chinese hamster genome sequenced from sorted chromosomes.</title>
        <authorList>
            <person name="Brinkrolf K."/>
            <person name="Rupp O."/>
            <person name="Laux H."/>
            <person name="Kollin F."/>
            <person name="Ernst W."/>
            <person name="Linke B."/>
            <person name="Kofler R."/>
            <person name="Romand S."/>
            <person name="Hesse F."/>
            <person name="Budach W.E."/>
            <person name="Galosy S."/>
            <person name="Muller D."/>
            <person name="Noll T."/>
            <person name="Wienberg J."/>
            <person name="Jostock T."/>
            <person name="Leonard M."/>
            <person name="Grillari J."/>
            <person name="Tauch A."/>
            <person name="Goesmann A."/>
            <person name="Helk B."/>
            <person name="Mott J.E."/>
            <person name="Puhler A."/>
            <person name="Borth N."/>
        </authorList>
    </citation>
    <scope>NUCLEOTIDE SEQUENCE [LARGE SCALE GENOMIC DNA]</scope>
    <source>
        <strain evidence="12">17A/GY</strain>
    </source>
</reference>
<dbReference type="PANTHER" id="PTHR12297:SF18">
    <property type="entry name" value="HIG1 DOMAIN FAMILY MEMBER 2A"/>
    <property type="match status" value="1"/>
</dbReference>
<reference evidence="14" key="7">
    <citation type="submission" date="2025-04" db="UniProtKB">
        <authorList>
            <consortium name="RefSeq"/>
        </authorList>
    </citation>
    <scope>IDENTIFICATION</scope>
    <source>
        <strain evidence="14">17A/GY</strain>
        <tissue evidence="14">Liver</tissue>
    </source>
</reference>
<dbReference type="GeneTree" id="ENSGT00910000144291"/>
<dbReference type="Proteomes" id="UP001108280">
    <property type="component" value="Chromosome 3"/>
</dbReference>
<keyword evidence="3 6" id="KW-1133">Transmembrane helix</keyword>
<protein>
    <submittedName>
        <fullName evidence="8 14">HIG1 domain family member 2A</fullName>
    </submittedName>
    <submittedName>
        <fullName evidence="9">HIG1 domain family member 2A-like protein</fullName>
    </submittedName>
    <submittedName>
        <fullName evidence="10">HIG1 domain family, member 2A</fullName>
    </submittedName>
</protein>
<dbReference type="Proteomes" id="UP000030759">
    <property type="component" value="Unassembled WGS sequence"/>
</dbReference>
<evidence type="ECO:0000313" key="10">
    <source>
        <dbReference type="Ensembl" id="ENSCGRP00001018865.1"/>
    </source>
</evidence>
<dbReference type="Pfam" id="PF04588">
    <property type="entry name" value="HIG_1_N"/>
    <property type="match status" value="1"/>
</dbReference>
<evidence type="ECO:0000313" key="14">
    <source>
        <dbReference type="RefSeq" id="XP_027265666.1"/>
    </source>
</evidence>
<dbReference type="Proteomes" id="UP000001075">
    <property type="component" value="Unassembled WGS sequence"/>
</dbReference>
<accession>G3H195</accession>
<dbReference type="GO" id="GO:0005634">
    <property type="term" value="C:nucleus"/>
    <property type="evidence" value="ECO:0007669"/>
    <property type="project" value="Ensembl"/>
</dbReference>
<evidence type="ECO:0000313" key="13">
    <source>
        <dbReference type="Proteomes" id="UP001108280"/>
    </source>
</evidence>
<feature type="transmembrane region" description="Helical" evidence="6">
    <location>
        <begin position="48"/>
        <end position="67"/>
    </location>
</feature>
<reference evidence="13" key="5">
    <citation type="journal article" date="2018" name="Biotechnol. Bioeng.">
        <title>A reference genome of the Chinese hamster based on a hybrid assembly strategy.</title>
        <authorList>
            <person name="Rupp O."/>
            <person name="MacDonald M.L."/>
            <person name="Li S."/>
            <person name="Dhiman H."/>
            <person name="Polson S."/>
            <person name="Griep S."/>
            <person name="Heffner K."/>
            <person name="Hernandez I."/>
            <person name="Brinkrolf K."/>
            <person name="Jadhav V."/>
            <person name="Samoudi M."/>
            <person name="Hao H."/>
            <person name="Kingham B."/>
            <person name="Goesmann A."/>
            <person name="Betenbaugh M.J."/>
            <person name="Lewis N.E."/>
            <person name="Borth N."/>
            <person name="Lee K.H."/>
        </authorList>
    </citation>
    <scope>NUCLEOTIDE SEQUENCE [LARGE SCALE GENOMIC DNA]</scope>
    <source>
        <strain evidence="13">17A/GY</strain>
    </source>
</reference>
<feature type="domain" description="HIG1" evidence="7">
    <location>
        <begin position="20"/>
        <end position="106"/>
    </location>
</feature>
<feature type="region of interest" description="Disordered" evidence="5">
    <location>
        <begin position="1"/>
        <end position="32"/>
    </location>
</feature>
<proteinExistence type="predicted"/>
<keyword evidence="13" id="KW-1185">Reference proteome</keyword>
<evidence type="ECO:0000256" key="6">
    <source>
        <dbReference type="SAM" id="Phobius"/>
    </source>
</evidence>
<gene>
    <name evidence="10 14" type="primary">Higd2a</name>
    <name evidence="9" type="ORF">H671_3g9070</name>
    <name evidence="8" type="ORF">I79_003919</name>
</gene>
<evidence type="ECO:0000256" key="1">
    <source>
        <dbReference type="ARBA" id="ARBA00004325"/>
    </source>
</evidence>
<dbReference type="EMBL" id="KE671513">
    <property type="protein sequence ID" value="ERE80169.1"/>
    <property type="molecule type" value="Genomic_DNA"/>
</dbReference>
<dbReference type="OrthoDB" id="6604018at2759"/>
<dbReference type="GO" id="GO:1905235">
    <property type="term" value="P:response to quercetin"/>
    <property type="evidence" value="ECO:0007669"/>
    <property type="project" value="Ensembl"/>
</dbReference>
<dbReference type="Gene3D" id="6.10.140.1320">
    <property type="match status" value="1"/>
</dbReference>
<dbReference type="CTD" id="192286"/>
<dbReference type="STRING" id="10029.G3H195"/>
<reference evidence="9" key="4">
    <citation type="submission" date="2013-03" db="EMBL/GenBank/DDBJ databases">
        <title>Chinese hamster genome sequenced from sorted chromosomes.</title>
        <authorList>
            <person name="Brinkrolf K."/>
            <person name="Rupp O."/>
            <person name="Laux H."/>
            <person name="Kollin F."/>
            <person name="Ernst W."/>
            <person name="Linke B."/>
            <person name="Kofler R."/>
            <person name="Romand S."/>
            <person name="Hesse F."/>
            <person name="Budach W.E."/>
            <person name="Galosy S."/>
            <person name="Muller D."/>
            <person name="Noll T."/>
            <person name="Wienberg J."/>
            <person name="Jostock T."/>
            <person name="Leonard M."/>
            <person name="Grillari J."/>
            <person name="Tauch A."/>
            <person name="Goesmann A."/>
            <person name="Helk B."/>
            <person name="Mott J.E."/>
            <person name="Puehler A."/>
            <person name="Borth N."/>
        </authorList>
    </citation>
    <scope>NUCLEOTIDE SEQUENCE</scope>
    <source>
        <strain evidence="9">17A/GY</strain>
    </source>
</reference>
<comment type="subcellular location">
    <subcellularLocation>
        <location evidence="1">Mitochondrion membrane</location>
    </subcellularLocation>
</comment>
<dbReference type="RefSeq" id="XP_003498215.1">
    <property type="nucleotide sequence ID" value="XM_003498167.5"/>
</dbReference>
<reference evidence="11" key="1">
    <citation type="journal article" date="2011" name="Nat. Biotechnol.">
        <title>The genomic sequence of the Chinese hamster ovary (CHO)-K1 cell line.</title>
        <authorList>
            <person name="Xu X."/>
            <person name="Nagarajan H."/>
            <person name="Lewis N.E."/>
            <person name="Pan S."/>
            <person name="Cai Z."/>
            <person name="Liu X."/>
            <person name="Chen W."/>
            <person name="Xie M."/>
            <person name="Wang W."/>
            <person name="Hammond S."/>
            <person name="Andersen M.R."/>
            <person name="Neff N."/>
            <person name="Passarelli B."/>
            <person name="Koh W."/>
            <person name="Fan H.C."/>
            <person name="Wang J."/>
            <person name="Gui Y."/>
            <person name="Lee K.H."/>
            <person name="Betenbaugh M.J."/>
            <person name="Quake S.R."/>
            <person name="Famili I."/>
            <person name="Palsson B.O."/>
            <person name="Wang J."/>
        </authorList>
    </citation>
    <scope>NUCLEOTIDE SEQUENCE [LARGE SCALE GENOMIC DNA]</scope>
    <source>
        <strain evidence="11">CHO K1 cell line</strain>
    </source>
</reference>
<keyword evidence="4 6" id="KW-0472">Membrane</keyword>
<dbReference type="Ensembl" id="ENSCGRT00001023109.1">
    <property type="protein sequence ID" value="ENSCGRP00001018865.1"/>
    <property type="gene ID" value="ENSCGRG00001018479.1"/>
</dbReference>
<feature type="transmembrane region" description="Helical" evidence="6">
    <location>
        <begin position="83"/>
        <end position="102"/>
    </location>
</feature>
<dbReference type="RefSeq" id="XP_027265666.1">
    <property type="nucleotide sequence ID" value="XM_027409865.2"/>
</dbReference>
<evidence type="ECO:0000256" key="3">
    <source>
        <dbReference type="ARBA" id="ARBA00022989"/>
    </source>
</evidence>
<evidence type="ECO:0000313" key="12">
    <source>
        <dbReference type="Proteomes" id="UP000030759"/>
    </source>
</evidence>
<dbReference type="OMA" id="FHRGHSQ"/>
<evidence type="ECO:0000313" key="9">
    <source>
        <dbReference type="EMBL" id="ERE80169.1"/>
    </source>
</evidence>
<dbReference type="eggNOG" id="KOG4431">
    <property type="taxonomic scope" value="Eukaryota"/>
</dbReference>